<evidence type="ECO:0000313" key="3">
    <source>
        <dbReference type="Proteomes" id="UP001236014"/>
    </source>
</evidence>
<evidence type="ECO:0000313" key="2">
    <source>
        <dbReference type="EMBL" id="WIX75578.1"/>
    </source>
</evidence>
<feature type="region of interest" description="Disordered" evidence="1">
    <location>
        <begin position="101"/>
        <end position="129"/>
    </location>
</feature>
<dbReference type="GO" id="GO:0031412">
    <property type="term" value="P:gas vesicle organization"/>
    <property type="evidence" value="ECO:0007669"/>
    <property type="project" value="InterPro"/>
</dbReference>
<dbReference type="Proteomes" id="UP001236014">
    <property type="component" value="Chromosome"/>
</dbReference>
<dbReference type="InterPro" id="IPR009430">
    <property type="entry name" value="GvpL/GvpF"/>
</dbReference>
<name>A0A9Y2MS58_9PSEU</name>
<dbReference type="KEGG" id="acab:QRX50_29220"/>
<keyword evidence="3" id="KW-1185">Reference proteome</keyword>
<reference evidence="2 3" key="1">
    <citation type="submission" date="2023-06" db="EMBL/GenBank/DDBJ databases">
        <authorList>
            <person name="Oyuntsetseg B."/>
            <person name="Kim S.B."/>
        </authorList>
    </citation>
    <scope>NUCLEOTIDE SEQUENCE [LARGE SCALE GENOMIC DNA]</scope>
    <source>
        <strain evidence="2 3">2-15</strain>
    </source>
</reference>
<organism evidence="2 3">
    <name type="scientific">Amycolatopsis carbonis</name>
    <dbReference type="NCBI Taxonomy" id="715471"/>
    <lineage>
        <taxon>Bacteria</taxon>
        <taxon>Bacillati</taxon>
        <taxon>Actinomycetota</taxon>
        <taxon>Actinomycetes</taxon>
        <taxon>Pseudonocardiales</taxon>
        <taxon>Pseudonocardiaceae</taxon>
        <taxon>Amycolatopsis</taxon>
    </lineage>
</organism>
<dbReference type="GO" id="GO:0031411">
    <property type="term" value="C:gas vesicle"/>
    <property type="evidence" value="ECO:0007669"/>
    <property type="project" value="InterPro"/>
</dbReference>
<evidence type="ECO:0000256" key="1">
    <source>
        <dbReference type="SAM" id="MobiDB-lite"/>
    </source>
</evidence>
<protein>
    <submittedName>
        <fullName evidence="2">GvpL/GvpF family gas vesicle protein</fullName>
    </submittedName>
</protein>
<dbReference type="AlphaFoldDB" id="A0A9Y2MS58"/>
<dbReference type="Pfam" id="PF06386">
    <property type="entry name" value="GvpL_GvpF"/>
    <property type="match status" value="1"/>
</dbReference>
<sequence length="129" mass="13598">MTGNDETGVWLYAVTRANAPRLLDGLSGVTAEAPRVIEAGALAAVAGDVPLSSFGEEALRHNLEDLDWLATVARAHDTLIATLVDRGPWCRSASRRCTTTTLRCGRRSRSGPTTSSARSSTSRDASNGA</sequence>
<proteinExistence type="predicted"/>
<dbReference type="EMBL" id="CP127294">
    <property type="protein sequence ID" value="WIX75578.1"/>
    <property type="molecule type" value="Genomic_DNA"/>
</dbReference>
<feature type="compositionally biased region" description="Low complexity" evidence="1">
    <location>
        <begin position="110"/>
        <end position="129"/>
    </location>
</feature>
<gene>
    <name evidence="2" type="ORF">QRX50_29220</name>
</gene>
<accession>A0A9Y2MS58</accession>